<protein>
    <submittedName>
        <fullName evidence="1">Uncharacterized protein</fullName>
    </submittedName>
</protein>
<name>A0AA37LPL0_9PEZI</name>
<organism evidence="1 2">
    <name type="scientific">Colletotrichum liriopes</name>
    <dbReference type="NCBI Taxonomy" id="708192"/>
    <lineage>
        <taxon>Eukaryota</taxon>
        <taxon>Fungi</taxon>
        <taxon>Dikarya</taxon>
        <taxon>Ascomycota</taxon>
        <taxon>Pezizomycotina</taxon>
        <taxon>Sordariomycetes</taxon>
        <taxon>Hypocreomycetidae</taxon>
        <taxon>Glomerellales</taxon>
        <taxon>Glomerellaceae</taxon>
        <taxon>Colletotrichum</taxon>
        <taxon>Colletotrichum spaethianum species complex</taxon>
    </lineage>
</organism>
<reference evidence="1 2" key="1">
    <citation type="submission" date="2021-07" db="EMBL/GenBank/DDBJ databases">
        <title>Genome data of Colletotrichum spaethianum.</title>
        <authorList>
            <person name="Utami Y.D."/>
            <person name="Hiruma K."/>
        </authorList>
    </citation>
    <scope>NUCLEOTIDE SEQUENCE [LARGE SCALE GENOMIC DNA]</scope>
    <source>
        <strain evidence="1 2">MAFF 242679</strain>
    </source>
</reference>
<proteinExistence type="predicted"/>
<dbReference type="AlphaFoldDB" id="A0AA37LPL0"/>
<evidence type="ECO:0000313" key="2">
    <source>
        <dbReference type="Proteomes" id="UP001055172"/>
    </source>
</evidence>
<dbReference type="Proteomes" id="UP001055172">
    <property type="component" value="Unassembled WGS sequence"/>
</dbReference>
<comment type="caution">
    <text evidence="1">The sequence shown here is derived from an EMBL/GenBank/DDBJ whole genome shotgun (WGS) entry which is preliminary data.</text>
</comment>
<gene>
    <name evidence="1" type="ORF">ColLi_02245</name>
</gene>
<sequence>MERLEPEQSHRVFVSLSLFGRALRSFANSFNNTKIWQASERTSEHYSEWAHLAPDFSGRKGM</sequence>
<dbReference type="EMBL" id="BPPX01000004">
    <property type="protein sequence ID" value="GJC79407.1"/>
    <property type="molecule type" value="Genomic_DNA"/>
</dbReference>
<evidence type="ECO:0000313" key="1">
    <source>
        <dbReference type="EMBL" id="GJC79407.1"/>
    </source>
</evidence>
<keyword evidence="2" id="KW-1185">Reference proteome</keyword>
<accession>A0AA37LPL0</accession>